<protein>
    <recommendedName>
        <fullName evidence="10">Autophagy-related protein</fullName>
    </recommendedName>
</protein>
<comment type="similarity">
    <text evidence="2">Belongs to the ATG8 family.</text>
</comment>
<evidence type="ECO:0000256" key="2">
    <source>
        <dbReference type="ARBA" id="ARBA00007293"/>
    </source>
</evidence>
<keyword evidence="3" id="KW-0963">Cytoplasm</keyword>
<keyword evidence="6" id="KW-0449">Lipoprotein</keyword>
<evidence type="ECO:0000256" key="8">
    <source>
        <dbReference type="ARBA" id="ARBA00037868"/>
    </source>
</evidence>
<dbReference type="SUPFAM" id="SSF54236">
    <property type="entry name" value="Ubiquitin-like"/>
    <property type="match status" value="1"/>
</dbReference>
<proteinExistence type="inferred from homology"/>
<accession>A0A6C0EJE2</accession>
<evidence type="ECO:0000256" key="5">
    <source>
        <dbReference type="ARBA" id="ARBA00023136"/>
    </source>
</evidence>
<dbReference type="GO" id="GO:0016236">
    <property type="term" value="P:macroautophagy"/>
    <property type="evidence" value="ECO:0007669"/>
    <property type="project" value="UniProtKB-ARBA"/>
</dbReference>
<evidence type="ECO:0000256" key="4">
    <source>
        <dbReference type="ARBA" id="ARBA00023006"/>
    </source>
</evidence>
<evidence type="ECO:0000256" key="6">
    <source>
        <dbReference type="ARBA" id="ARBA00023288"/>
    </source>
</evidence>
<dbReference type="Gene3D" id="3.10.20.90">
    <property type="entry name" value="Phosphatidylinositol 3-kinase Catalytic Subunit, Chain A, domain 1"/>
    <property type="match status" value="1"/>
</dbReference>
<name>A0A6C0EJE2_9ZZZZ</name>
<dbReference type="GO" id="GO:0006950">
    <property type="term" value="P:response to stress"/>
    <property type="evidence" value="ECO:0007669"/>
    <property type="project" value="UniProtKB-ARBA"/>
</dbReference>
<dbReference type="InterPro" id="IPR004241">
    <property type="entry name" value="Atg8-like"/>
</dbReference>
<comment type="subcellular location">
    <subcellularLocation>
        <location evidence="1">Cytoplasmic vesicle</location>
        <location evidence="1">Autophagosome</location>
    </subcellularLocation>
    <subcellularLocation>
        <location evidence="8">Endomembrane system</location>
        <topology evidence="8">Lipid-anchor</topology>
    </subcellularLocation>
</comment>
<evidence type="ECO:0000313" key="9">
    <source>
        <dbReference type="EMBL" id="QHT29286.1"/>
    </source>
</evidence>
<dbReference type="PANTHER" id="PTHR10969">
    <property type="entry name" value="MICROTUBULE-ASSOCIATED PROTEINS 1A/1B LIGHT CHAIN 3-RELATED"/>
    <property type="match status" value="1"/>
</dbReference>
<dbReference type="GO" id="GO:0005776">
    <property type="term" value="C:autophagosome"/>
    <property type="evidence" value="ECO:0007669"/>
    <property type="project" value="UniProtKB-SubCell"/>
</dbReference>
<reference evidence="9" key="1">
    <citation type="journal article" date="2020" name="Nature">
        <title>Giant virus diversity and host interactions through global metagenomics.</title>
        <authorList>
            <person name="Schulz F."/>
            <person name="Roux S."/>
            <person name="Paez-Espino D."/>
            <person name="Jungbluth S."/>
            <person name="Walsh D.A."/>
            <person name="Denef V.J."/>
            <person name="McMahon K.D."/>
            <person name="Konstantinidis K.T."/>
            <person name="Eloe-Fadrosh E.A."/>
            <person name="Kyrpides N.C."/>
            <person name="Woyke T."/>
        </authorList>
    </citation>
    <scope>NUCLEOTIDE SEQUENCE</scope>
    <source>
        <strain evidence="9">GVMAG-M-3300005589-24</strain>
    </source>
</reference>
<evidence type="ECO:0008006" key="10">
    <source>
        <dbReference type="Google" id="ProtNLM"/>
    </source>
</evidence>
<dbReference type="FunFam" id="3.10.20.90:FF:000149">
    <property type="entry name" value="microtubule-associated proteins 1A/1B light chain 3C"/>
    <property type="match status" value="1"/>
</dbReference>
<organism evidence="9">
    <name type="scientific">viral metagenome</name>
    <dbReference type="NCBI Taxonomy" id="1070528"/>
    <lineage>
        <taxon>unclassified sequences</taxon>
        <taxon>metagenomes</taxon>
        <taxon>organismal metagenomes</taxon>
    </lineage>
</organism>
<evidence type="ECO:0000256" key="3">
    <source>
        <dbReference type="ARBA" id="ARBA00022490"/>
    </source>
</evidence>
<dbReference type="EMBL" id="MN738876">
    <property type="protein sequence ID" value="QHT29286.1"/>
    <property type="molecule type" value="Genomic_DNA"/>
</dbReference>
<sequence>MHQFKFQATHPFQERKKEAGRILAKYPDRVPVIIEKHEKVGEIPELDKSKFLVPGDMTVGQFVYVIRKRIKLGPEQAIFMFVNNMLPATSSLLSTLYHEHKSDDGFLYCAYTGEPTFG</sequence>
<dbReference type="Pfam" id="PF02991">
    <property type="entry name" value="ATG8"/>
    <property type="match status" value="1"/>
</dbReference>
<keyword evidence="5" id="KW-0472">Membrane</keyword>
<dbReference type="GO" id="GO:0031410">
    <property type="term" value="C:cytoplasmic vesicle"/>
    <property type="evidence" value="ECO:0007669"/>
    <property type="project" value="UniProtKB-KW"/>
</dbReference>
<dbReference type="AlphaFoldDB" id="A0A6C0EJE2"/>
<dbReference type="GO" id="GO:0012505">
    <property type="term" value="C:endomembrane system"/>
    <property type="evidence" value="ECO:0007669"/>
    <property type="project" value="UniProtKB-SubCell"/>
</dbReference>
<evidence type="ECO:0000256" key="7">
    <source>
        <dbReference type="ARBA" id="ARBA00023329"/>
    </source>
</evidence>
<keyword evidence="7" id="KW-0968">Cytoplasmic vesicle</keyword>
<dbReference type="InterPro" id="IPR029071">
    <property type="entry name" value="Ubiquitin-like_domsf"/>
</dbReference>
<evidence type="ECO:0000256" key="1">
    <source>
        <dbReference type="ARBA" id="ARBA00004419"/>
    </source>
</evidence>
<keyword evidence="4" id="KW-0072">Autophagy</keyword>